<dbReference type="Proteomes" id="UP000019384">
    <property type="component" value="Unassembled WGS sequence"/>
</dbReference>
<keyword evidence="2" id="KW-0539">Nucleus</keyword>
<evidence type="ECO:0000259" key="3">
    <source>
        <dbReference type="PROSITE" id="PS50048"/>
    </source>
</evidence>
<dbReference type="RefSeq" id="XP_022459136.1">
    <property type="nucleotide sequence ID" value="XM_022603430.1"/>
</dbReference>
<dbReference type="GO" id="GO:0005634">
    <property type="term" value="C:nucleus"/>
    <property type="evidence" value="ECO:0007669"/>
    <property type="project" value="UniProtKB-SubCell"/>
</dbReference>
<gene>
    <name evidence="4" type="ORF">KUCA_T00003117001</name>
</gene>
<evidence type="ECO:0000256" key="1">
    <source>
        <dbReference type="ARBA" id="ARBA00004123"/>
    </source>
</evidence>
<evidence type="ECO:0000313" key="5">
    <source>
        <dbReference type="Proteomes" id="UP000019384"/>
    </source>
</evidence>
<dbReference type="EMBL" id="HG793127">
    <property type="protein sequence ID" value="CDK27140.1"/>
    <property type="molecule type" value="Genomic_DNA"/>
</dbReference>
<evidence type="ECO:0000313" key="4">
    <source>
        <dbReference type="EMBL" id="CDK27140.1"/>
    </source>
</evidence>
<dbReference type="SMART" id="SM00066">
    <property type="entry name" value="GAL4"/>
    <property type="match status" value="1"/>
</dbReference>
<keyword evidence="5" id="KW-1185">Reference proteome</keyword>
<dbReference type="OrthoDB" id="4096904at2759"/>
<evidence type="ECO:0000256" key="2">
    <source>
        <dbReference type="ARBA" id="ARBA00023242"/>
    </source>
</evidence>
<name>W6MWB2_9ASCO</name>
<dbReference type="GO" id="GO:0008270">
    <property type="term" value="F:zinc ion binding"/>
    <property type="evidence" value="ECO:0007669"/>
    <property type="project" value="InterPro"/>
</dbReference>
<organism evidence="4 5">
    <name type="scientific">Kuraishia capsulata CBS 1993</name>
    <dbReference type="NCBI Taxonomy" id="1382522"/>
    <lineage>
        <taxon>Eukaryota</taxon>
        <taxon>Fungi</taxon>
        <taxon>Dikarya</taxon>
        <taxon>Ascomycota</taxon>
        <taxon>Saccharomycotina</taxon>
        <taxon>Pichiomycetes</taxon>
        <taxon>Pichiales</taxon>
        <taxon>Pichiaceae</taxon>
        <taxon>Kuraishia</taxon>
    </lineage>
</organism>
<dbReference type="GeneID" id="34520524"/>
<dbReference type="InterPro" id="IPR001138">
    <property type="entry name" value="Zn2Cys6_DnaBD"/>
</dbReference>
<sequence length="522" mass="59930">MPPTRTKRYTGCWTCKARAIKCDENKPSCINCRFSGNSCEGFGVKLSWQNNSKGRPQFDKTRSLVLNKWGECDLLNDSQVELFLSSIDSASRFITSDGKECRYGPFRVFSLKEPAKNFVDKKLKVMSLLGPHVGKDVESLLFDFWDHHLCKFMVPVNDEKINPYRMVMQTIQDHSIPSEVRNAVLHSVYATCSSFLAISKEHMQPGSWYQDIDFKEYWKVHKRKAMDHVSIAYLRKASYSPADLGLLAAAISFLLTIDIFHISEEWQIHFRGALSTLKTMNQLGYGTDAMDPSVYFAQLIKLTYLFSTLHIYQDDVCNKYISVVDLDCIQFDVIHETESLMYRNTGVTESMIRCLAEIVKYLQLGETIKSIHEIEMDIELCQPQQLFEGCESRNSLIVYHQSMMFHIAMKLLFMREVKNRSPFELQDLATNGIEHIKADNDITTGSNGFGLLWPFFVISCETTSASKQQILQSFLEPYKSYSGTSMQRATRIIYAVWEKRKNGGNVSWIDVVRELDPTILLS</sequence>
<accession>W6MWB2</accession>
<dbReference type="PANTHER" id="PTHR37534">
    <property type="entry name" value="TRANSCRIPTIONAL ACTIVATOR PROTEIN UGA3"/>
    <property type="match status" value="1"/>
</dbReference>
<reference evidence="4" key="2">
    <citation type="submission" date="2014-02" db="EMBL/GenBank/DDBJ databases">
        <title>Complete DNA sequence of /Kuraishia capsulata/ illustrates novel genomic features among budding yeasts (/Saccharomycotina/).</title>
        <authorList>
            <person name="Morales L."/>
            <person name="Noel B."/>
            <person name="Porcel B."/>
            <person name="Marcet-Houben M."/>
            <person name="Hullo M-F."/>
            <person name="Sacerdot C."/>
            <person name="Tekaia F."/>
            <person name="Leh-Louis V."/>
            <person name="Despons L."/>
            <person name="Khanna V."/>
            <person name="Aury J-M."/>
            <person name="Barbe V."/>
            <person name="Couloux A."/>
            <person name="Labadie K."/>
            <person name="Pelletier E."/>
            <person name="Souciet J-L."/>
            <person name="Boekhout T."/>
            <person name="Gabaldon T."/>
            <person name="Wincker P."/>
            <person name="Dujon B."/>
        </authorList>
    </citation>
    <scope>NUCLEOTIDE SEQUENCE</scope>
    <source>
        <strain evidence="4">CBS 1993</strain>
    </source>
</reference>
<feature type="domain" description="Zn(2)-C6 fungal-type" evidence="3">
    <location>
        <begin position="11"/>
        <end position="39"/>
    </location>
</feature>
<proteinExistence type="predicted"/>
<dbReference type="InterPro" id="IPR036864">
    <property type="entry name" value="Zn2-C6_fun-type_DNA-bd_sf"/>
</dbReference>
<dbReference type="PROSITE" id="PS50048">
    <property type="entry name" value="ZN2_CY6_FUNGAL_2"/>
    <property type="match status" value="1"/>
</dbReference>
<protein>
    <recommendedName>
        <fullName evidence="3">Zn(2)-C6 fungal-type domain-containing protein</fullName>
    </recommendedName>
</protein>
<dbReference type="AlphaFoldDB" id="W6MWB2"/>
<dbReference type="SUPFAM" id="SSF57701">
    <property type="entry name" value="Zn2/Cys6 DNA-binding domain"/>
    <property type="match status" value="1"/>
</dbReference>
<comment type="subcellular location">
    <subcellularLocation>
        <location evidence="1">Nucleus</location>
    </subcellularLocation>
</comment>
<dbReference type="GO" id="GO:0045944">
    <property type="term" value="P:positive regulation of transcription by RNA polymerase II"/>
    <property type="evidence" value="ECO:0007669"/>
    <property type="project" value="TreeGrafter"/>
</dbReference>
<dbReference type="CDD" id="cd00067">
    <property type="entry name" value="GAL4"/>
    <property type="match status" value="1"/>
</dbReference>
<reference evidence="4" key="1">
    <citation type="submission" date="2013-12" db="EMBL/GenBank/DDBJ databases">
        <authorList>
            <person name="Genoscope - CEA"/>
        </authorList>
    </citation>
    <scope>NUCLEOTIDE SEQUENCE</scope>
    <source>
        <strain evidence="4">CBS 1993</strain>
    </source>
</reference>
<dbReference type="Gene3D" id="4.10.240.10">
    <property type="entry name" value="Zn(2)-C6 fungal-type DNA-binding domain"/>
    <property type="match status" value="1"/>
</dbReference>
<dbReference type="GO" id="GO:0000981">
    <property type="term" value="F:DNA-binding transcription factor activity, RNA polymerase II-specific"/>
    <property type="evidence" value="ECO:0007669"/>
    <property type="project" value="InterPro"/>
</dbReference>
<dbReference type="HOGENOM" id="CLU_009030_4_0_1"/>
<dbReference type="GO" id="GO:0000976">
    <property type="term" value="F:transcription cis-regulatory region binding"/>
    <property type="evidence" value="ECO:0007669"/>
    <property type="project" value="TreeGrafter"/>
</dbReference>
<dbReference type="Pfam" id="PF11951">
    <property type="entry name" value="Fungal_trans_2"/>
    <property type="match status" value="1"/>
</dbReference>
<dbReference type="Pfam" id="PF00172">
    <property type="entry name" value="Zn_clus"/>
    <property type="match status" value="1"/>
</dbReference>
<dbReference type="InterPro" id="IPR021858">
    <property type="entry name" value="Fun_TF"/>
</dbReference>
<dbReference type="PANTHER" id="PTHR37534:SF38">
    <property type="entry name" value="ZN(2)-C6 FUNGAL-TYPE DOMAIN-CONTAINING PROTEIN"/>
    <property type="match status" value="1"/>
</dbReference>